<name>A0A0X8JR69_9BACT</name>
<organism evidence="2 3">
    <name type="scientific">Desulfomicrobium orale DSM 12838</name>
    <dbReference type="NCBI Taxonomy" id="888061"/>
    <lineage>
        <taxon>Bacteria</taxon>
        <taxon>Pseudomonadati</taxon>
        <taxon>Thermodesulfobacteriota</taxon>
        <taxon>Desulfovibrionia</taxon>
        <taxon>Desulfovibrionales</taxon>
        <taxon>Desulfomicrobiaceae</taxon>
        <taxon>Desulfomicrobium</taxon>
    </lineage>
</organism>
<dbReference type="KEGG" id="doa:AXF15_10195"/>
<dbReference type="STRING" id="888061.AXF15_10195"/>
<dbReference type="Pfam" id="PF02579">
    <property type="entry name" value="Nitro_FeMo-Co"/>
    <property type="match status" value="1"/>
</dbReference>
<feature type="domain" description="Dinitrogenase iron-molybdenum cofactor biosynthesis" evidence="1">
    <location>
        <begin position="9"/>
        <end position="99"/>
    </location>
</feature>
<dbReference type="InterPro" id="IPR036105">
    <property type="entry name" value="DiNase_FeMo-co_biosyn_sf"/>
</dbReference>
<sequence>MKIAIPTIGGRVDEHFGHARAFTVFTLDDSGNILEEETFLPPSGCGCHSTVGITMQGKGVTTMLAGNIGQGALDKMASHGIKVVRGCQGEIRDVLRAWFAGDIKDKDVLCDHHDCKH</sequence>
<evidence type="ECO:0000313" key="3">
    <source>
        <dbReference type="Proteomes" id="UP000063964"/>
    </source>
</evidence>
<dbReference type="Proteomes" id="UP000063964">
    <property type="component" value="Chromosome"/>
</dbReference>
<dbReference type="Gene3D" id="3.30.420.130">
    <property type="entry name" value="Dinitrogenase iron-molybdenum cofactor biosynthesis domain"/>
    <property type="match status" value="1"/>
</dbReference>
<dbReference type="OrthoDB" id="280278at2"/>
<evidence type="ECO:0000313" key="2">
    <source>
        <dbReference type="EMBL" id="AMD93429.1"/>
    </source>
</evidence>
<gene>
    <name evidence="2" type="ORF">AXF15_10195</name>
</gene>
<reference evidence="3" key="1">
    <citation type="submission" date="2016-02" db="EMBL/GenBank/DDBJ databases">
        <authorList>
            <person name="Holder M.E."/>
            <person name="Ajami N.J."/>
            <person name="Petrosino J.F."/>
        </authorList>
    </citation>
    <scope>NUCLEOTIDE SEQUENCE [LARGE SCALE GENOMIC DNA]</scope>
    <source>
        <strain evidence="3">DSM 12838</strain>
    </source>
</reference>
<protein>
    <submittedName>
        <fullName evidence="2">Dinitrogenase iron-molybdenum cofactor biosynthesis protein</fullName>
    </submittedName>
</protein>
<dbReference type="EMBL" id="CP014230">
    <property type="protein sequence ID" value="AMD93429.1"/>
    <property type="molecule type" value="Genomic_DNA"/>
</dbReference>
<dbReference type="CDD" id="cd00851">
    <property type="entry name" value="MTH1175"/>
    <property type="match status" value="1"/>
</dbReference>
<proteinExistence type="predicted"/>
<dbReference type="AlphaFoldDB" id="A0A0X8JR69"/>
<dbReference type="InterPro" id="IPR003731">
    <property type="entry name" value="Di-Nase_FeMo-co_biosynth"/>
</dbReference>
<dbReference type="SUPFAM" id="SSF53146">
    <property type="entry name" value="Nitrogenase accessory factor-like"/>
    <property type="match status" value="1"/>
</dbReference>
<accession>A0A0X8JR69</accession>
<dbReference type="InterPro" id="IPR033913">
    <property type="entry name" value="MTH1175_dom"/>
</dbReference>
<dbReference type="PANTHER" id="PTHR42983:SF1">
    <property type="entry name" value="IRON-MOLYBDENUM PROTEIN"/>
    <property type="match status" value="1"/>
</dbReference>
<keyword evidence="3" id="KW-1185">Reference proteome</keyword>
<evidence type="ECO:0000259" key="1">
    <source>
        <dbReference type="Pfam" id="PF02579"/>
    </source>
</evidence>
<dbReference type="PANTHER" id="PTHR42983">
    <property type="entry name" value="DINITROGENASE IRON-MOLYBDENUM COFACTOR PROTEIN-RELATED"/>
    <property type="match status" value="1"/>
</dbReference>
<dbReference type="RefSeq" id="WP_066606925.1">
    <property type="nucleotide sequence ID" value="NZ_CP014230.1"/>
</dbReference>